<dbReference type="Proteomes" id="UP000315816">
    <property type="component" value="Unassembled WGS sequence"/>
</dbReference>
<evidence type="ECO:0000313" key="2">
    <source>
        <dbReference type="EMBL" id="TQV66266.1"/>
    </source>
</evidence>
<feature type="region of interest" description="Disordered" evidence="1">
    <location>
        <begin position="166"/>
        <end position="199"/>
    </location>
</feature>
<dbReference type="EMBL" id="VICH01000011">
    <property type="protein sequence ID" value="TQV66266.1"/>
    <property type="molecule type" value="Genomic_DNA"/>
</dbReference>
<keyword evidence="3" id="KW-1185">Reference proteome</keyword>
<feature type="compositionally biased region" description="Acidic residues" evidence="1">
    <location>
        <begin position="252"/>
        <end position="265"/>
    </location>
</feature>
<proteinExistence type="predicted"/>
<organism evidence="2 3">
    <name type="scientific">Aliiroseovarius halocynthiae</name>
    <dbReference type="NCBI Taxonomy" id="985055"/>
    <lineage>
        <taxon>Bacteria</taxon>
        <taxon>Pseudomonadati</taxon>
        <taxon>Pseudomonadota</taxon>
        <taxon>Alphaproteobacteria</taxon>
        <taxon>Rhodobacterales</taxon>
        <taxon>Paracoccaceae</taxon>
        <taxon>Aliiroseovarius</taxon>
    </lineage>
</organism>
<dbReference type="RefSeq" id="WP_142854597.1">
    <property type="nucleotide sequence ID" value="NZ_FXWW01000006.1"/>
</dbReference>
<dbReference type="OrthoDB" id="7875768at2"/>
<protein>
    <recommendedName>
        <fullName evidence="4">DUF2497 domain-containing protein</fullName>
    </recommendedName>
</protein>
<feature type="compositionally biased region" description="Acidic residues" evidence="1">
    <location>
        <begin position="180"/>
        <end position="194"/>
    </location>
</feature>
<reference evidence="2 3" key="1">
    <citation type="submission" date="2019-06" db="EMBL/GenBank/DDBJ databases">
        <title>A novel species of marine bacteria.</title>
        <authorList>
            <person name="Wang Y."/>
        </authorList>
    </citation>
    <scope>NUCLEOTIDE SEQUENCE [LARGE SCALE GENOMIC DNA]</scope>
    <source>
        <strain evidence="2 3">MA1-10</strain>
    </source>
</reference>
<sequence>MSDPVSNAEIEDVLSSIRRLISAGKPDSKETFEPVDEDGNKLLLTSAFRVFEGDLAEPANTDAEGKPSQPVGARDIPVEKLDLAELDTVEANADVEDSALPDDDAPVVDVSLDPLTFEEGHHSDADMPIALSDSQADVEDNWEADAMGESAQVAFLHNRRSMSDSIEDADDDLSMVAGEAAEDESTVAEDELSDGDVQTTAEIQQTISAVEGEMAESDLDEVDKNEVCEPSTEHAEGDVDASEEAAEKLAENEDEAPSQESDDIDGVVAPVGKAPAAEIFDDDFEFIDEGHLQELVARIVREELKGEIGEKITQAVRRMVRREVTRALSLEKFD</sequence>
<evidence type="ECO:0000256" key="1">
    <source>
        <dbReference type="SAM" id="MobiDB-lite"/>
    </source>
</evidence>
<feature type="region of interest" description="Disordered" evidence="1">
    <location>
        <begin position="55"/>
        <end position="74"/>
    </location>
</feature>
<name>A0A545SN28_9RHOB</name>
<evidence type="ECO:0000313" key="3">
    <source>
        <dbReference type="Proteomes" id="UP000315816"/>
    </source>
</evidence>
<feature type="compositionally biased region" description="Basic and acidic residues" evidence="1">
    <location>
        <begin position="222"/>
        <end position="237"/>
    </location>
</feature>
<comment type="caution">
    <text evidence="2">The sequence shown here is derived from an EMBL/GenBank/DDBJ whole genome shotgun (WGS) entry which is preliminary data.</text>
</comment>
<feature type="region of interest" description="Disordered" evidence="1">
    <location>
        <begin position="213"/>
        <end position="268"/>
    </location>
</feature>
<accession>A0A545SN28</accession>
<dbReference type="AlphaFoldDB" id="A0A545SN28"/>
<evidence type="ECO:0008006" key="4">
    <source>
        <dbReference type="Google" id="ProtNLM"/>
    </source>
</evidence>
<gene>
    <name evidence="2" type="ORF">FIL88_14555</name>
</gene>